<dbReference type="FunFam" id="3.30.950.10:FF:000002">
    <property type="entry name" value="Ribosomal RNA small subunit methyltransferase I"/>
    <property type="match status" value="1"/>
</dbReference>
<comment type="caution">
    <text evidence="11">The sequence shown here is derived from an EMBL/GenBank/DDBJ whole genome shotgun (WGS) entry which is preliminary data.</text>
</comment>
<dbReference type="InterPro" id="IPR008189">
    <property type="entry name" value="rRNA_ssu_MeTfrase_I"/>
</dbReference>
<evidence type="ECO:0000313" key="12">
    <source>
        <dbReference type="Proteomes" id="UP000313849"/>
    </source>
</evidence>
<dbReference type="HAMAP" id="MF_01877">
    <property type="entry name" value="16SrRNA_methyltr_I"/>
    <property type="match status" value="1"/>
</dbReference>
<dbReference type="Gene3D" id="3.40.1010.10">
    <property type="entry name" value="Cobalt-precorrin-4 Transmethylase, Domain 1"/>
    <property type="match status" value="1"/>
</dbReference>
<evidence type="ECO:0000256" key="4">
    <source>
        <dbReference type="ARBA" id="ARBA00022679"/>
    </source>
</evidence>
<proteinExistence type="inferred from homology"/>
<feature type="coiled-coil region" evidence="7">
    <location>
        <begin position="56"/>
        <end position="83"/>
    </location>
</feature>
<feature type="region of interest" description="Disordered" evidence="8">
    <location>
        <begin position="1"/>
        <end position="56"/>
    </location>
</feature>
<dbReference type="PANTHER" id="PTHR46111">
    <property type="entry name" value="RIBOSOMAL RNA SMALL SUBUNIT METHYLTRANSFERASE I"/>
    <property type="match status" value="1"/>
</dbReference>
<keyword evidence="12" id="KW-1185">Reference proteome</keyword>
<keyword evidence="4 6" id="KW-0808">Transferase</keyword>
<keyword evidence="1 6" id="KW-0963">Cytoplasm</keyword>
<comment type="catalytic activity">
    <reaction evidence="6">
        <text>cytidine(1402) in 16S rRNA + S-adenosyl-L-methionine = 2'-O-methylcytidine(1402) in 16S rRNA + S-adenosyl-L-homocysteine + H(+)</text>
        <dbReference type="Rhea" id="RHEA:42924"/>
        <dbReference type="Rhea" id="RHEA-COMP:10285"/>
        <dbReference type="Rhea" id="RHEA-COMP:10286"/>
        <dbReference type="ChEBI" id="CHEBI:15378"/>
        <dbReference type="ChEBI" id="CHEBI:57856"/>
        <dbReference type="ChEBI" id="CHEBI:59789"/>
        <dbReference type="ChEBI" id="CHEBI:74495"/>
        <dbReference type="ChEBI" id="CHEBI:82748"/>
        <dbReference type="EC" id="2.1.1.198"/>
    </reaction>
</comment>
<keyword evidence="2 6" id="KW-0698">rRNA processing</keyword>
<evidence type="ECO:0000256" key="2">
    <source>
        <dbReference type="ARBA" id="ARBA00022552"/>
    </source>
</evidence>
<evidence type="ECO:0000259" key="9">
    <source>
        <dbReference type="Pfam" id="PF00590"/>
    </source>
</evidence>
<dbReference type="InterPro" id="IPR014776">
    <property type="entry name" value="4pyrrole_Mease_sub2"/>
</dbReference>
<dbReference type="InterPro" id="IPR000878">
    <property type="entry name" value="4pyrrol_Mease"/>
</dbReference>
<dbReference type="Pfam" id="PF00590">
    <property type="entry name" value="TP_methylase"/>
    <property type="match status" value="1"/>
</dbReference>
<evidence type="ECO:0000259" key="10">
    <source>
        <dbReference type="Pfam" id="PF23016"/>
    </source>
</evidence>
<evidence type="ECO:0000256" key="6">
    <source>
        <dbReference type="HAMAP-Rule" id="MF_01877"/>
    </source>
</evidence>
<dbReference type="EC" id="2.1.1.198" evidence="6"/>
<sequence length="374" mass="38682">MNATEGGDESALEVGPEAGPDAGPGRASGRDASLAPGADTGPEQGLEPDAELDLDADVEAEAAEELEAELDEQLEAEFESQAKPDAAHWRGLGKIVLAATPIGSARDATQNLHDLLAEADVVAAEDTRTLRELLRRIGVTPSGTLVSYHEHNERERAEELVARAAAGATVAVVTDAGMPSVSDPGYRVTVAAHEAGVPVTALPGPSAVLTALAVSGLPSDRFSFEGFVPRRPGERRRLFAELATERRTMVLFSSPHRVADELADLAAAFGATRPAAVCRELTKRYEEVRRGGLAELADWATAGVRGEITLVVGGATQADGGLDGRTDASALAARALELAAGGLRLKDAAAVVAEGAGVSKREVYEAALAARPAP</sequence>
<evidence type="ECO:0000256" key="3">
    <source>
        <dbReference type="ARBA" id="ARBA00022603"/>
    </source>
</evidence>
<dbReference type="AlphaFoldDB" id="A0A5C5BAD4"/>
<evidence type="ECO:0000256" key="1">
    <source>
        <dbReference type="ARBA" id="ARBA00022490"/>
    </source>
</evidence>
<dbReference type="Gene3D" id="3.30.950.10">
    <property type="entry name" value="Methyltransferase, Cobalt-precorrin-4 Transmethylase, Domain 2"/>
    <property type="match status" value="1"/>
</dbReference>
<dbReference type="Proteomes" id="UP000313849">
    <property type="component" value="Unassembled WGS sequence"/>
</dbReference>
<evidence type="ECO:0000256" key="7">
    <source>
        <dbReference type="SAM" id="Coils"/>
    </source>
</evidence>
<dbReference type="InterPro" id="IPR035996">
    <property type="entry name" value="4pyrrol_Methylase_sf"/>
</dbReference>
<gene>
    <name evidence="6 11" type="primary">rsmI</name>
    <name evidence="11" type="ORF">FH969_12985</name>
</gene>
<evidence type="ECO:0000256" key="8">
    <source>
        <dbReference type="SAM" id="MobiDB-lite"/>
    </source>
</evidence>
<comment type="function">
    <text evidence="6">Catalyzes the 2'-O-methylation of the ribose of cytidine 1402 (C1402) in 16S rRNA.</text>
</comment>
<feature type="domain" description="RsmI HTH" evidence="10">
    <location>
        <begin position="328"/>
        <end position="370"/>
    </location>
</feature>
<comment type="subcellular location">
    <subcellularLocation>
        <location evidence="6">Cytoplasm</location>
    </subcellularLocation>
</comment>
<evidence type="ECO:0000313" key="11">
    <source>
        <dbReference type="EMBL" id="TNU73147.1"/>
    </source>
</evidence>
<keyword evidence="7" id="KW-0175">Coiled coil</keyword>
<dbReference type="EMBL" id="VENP01000062">
    <property type="protein sequence ID" value="TNU73147.1"/>
    <property type="molecule type" value="Genomic_DNA"/>
</dbReference>
<dbReference type="NCBIfam" id="TIGR00096">
    <property type="entry name" value="16S rRNA (cytidine(1402)-2'-O)-methyltransferase"/>
    <property type="match status" value="1"/>
</dbReference>
<keyword evidence="5 6" id="KW-0949">S-adenosyl-L-methionine</keyword>
<keyword evidence="3 6" id="KW-0489">Methyltransferase</keyword>
<dbReference type="InterPro" id="IPR053910">
    <property type="entry name" value="RsmI_HTH"/>
</dbReference>
<accession>A0A5C5BAD4</accession>
<feature type="compositionally biased region" description="Acidic residues" evidence="8">
    <location>
        <begin position="1"/>
        <end position="11"/>
    </location>
</feature>
<dbReference type="PANTHER" id="PTHR46111:SF1">
    <property type="entry name" value="RIBOSOMAL RNA SMALL SUBUNIT METHYLTRANSFERASE I"/>
    <property type="match status" value="1"/>
</dbReference>
<dbReference type="CDD" id="cd11648">
    <property type="entry name" value="RsmI"/>
    <property type="match status" value="1"/>
</dbReference>
<organism evidence="11 12">
    <name type="scientific">Miniimonas arenae</name>
    <dbReference type="NCBI Taxonomy" id="676201"/>
    <lineage>
        <taxon>Bacteria</taxon>
        <taxon>Bacillati</taxon>
        <taxon>Actinomycetota</taxon>
        <taxon>Actinomycetes</taxon>
        <taxon>Micrococcales</taxon>
        <taxon>Beutenbergiaceae</taxon>
        <taxon>Miniimonas</taxon>
    </lineage>
</organism>
<dbReference type="OrthoDB" id="9809084at2"/>
<name>A0A5C5BAD4_9MICO</name>
<feature type="compositionally biased region" description="Acidic residues" evidence="8">
    <location>
        <begin position="46"/>
        <end position="56"/>
    </location>
</feature>
<dbReference type="GO" id="GO:0005737">
    <property type="term" value="C:cytoplasm"/>
    <property type="evidence" value="ECO:0007669"/>
    <property type="project" value="UniProtKB-SubCell"/>
</dbReference>
<feature type="domain" description="Tetrapyrrole methylase" evidence="9">
    <location>
        <begin position="94"/>
        <end position="297"/>
    </location>
</feature>
<reference evidence="11 12" key="1">
    <citation type="submission" date="2019-06" db="EMBL/GenBank/DDBJ databases">
        <title>Draft genome sequence of Miniimonas arenae KCTC 19750T isolated from sea sand.</title>
        <authorList>
            <person name="Park S.-J."/>
        </authorList>
    </citation>
    <scope>NUCLEOTIDE SEQUENCE [LARGE SCALE GENOMIC DNA]</scope>
    <source>
        <strain evidence="11 12">KCTC 19750</strain>
    </source>
</reference>
<dbReference type="InterPro" id="IPR014777">
    <property type="entry name" value="4pyrrole_Mease_sub1"/>
</dbReference>
<evidence type="ECO:0000256" key="5">
    <source>
        <dbReference type="ARBA" id="ARBA00022691"/>
    </source>
</evidence>
<dbReference type="GO" id="GO:0070677">
    <property type="term" value="F:rRNA (cytosine-2'-O-)-methyltransferase activity"/>
    <property type="evidence" value="ECO:0007669"/>
    <property type="project" value="UniProtKB-UniRule"/>
</dbReference>
<comment type="similarity">
    <text evidence="6">Belongs to the methyltransferase superfamily. RsmI family.</text>
</comment>
<protein>
    <recommendedName>
        <fullName evidence="6">Ribosomal RNA small subunit methyltransferase I</fullName>
        <ecNumber evidence="6">2.1.1.198</ecNumber>
    </recommendedName>
    <alternativeName>
        <fullName evidence="6">16S rRNA 2'-O-ribose C1402 methyltransferase</fullName>
    </alternativeName>
    <alternativeName>
        <fullName evidence="6">rRNA (cytidine-2'-O-)-methyltransferase RsmI</fullName>
    </alternativeName>
</protein>
<dbReference type="Pfam" id="PF23016">
    <property type="entry name" value="RsmI_C"/>
    <property type="match status" value="1"/>
</dbReference>
<dbReference type="SUPFAM" id="SSF53790">
    <property type="entry name" value="Tetrapyrrole methylase"/>
    <property type="match status" value="1"/>
</dbReference>